<reference evidence="2" key="1">
    <citation type="journal article" date="2023" name="Insect Mol. Biol.">
        <title>Genome sequencing provides insights into the evolution of gene families encoding plant cell wall-degrading enzymes in longhorned beetles.</title>
        <authorList>
            <person name="Shin N.R."/>
            <person name="Okamura Y."/>
            <person name="Kirsch R."/>
            <person name="Pauchet Y."/>
        </authorList>
    </citation>
    <scope>NUCLEOTIDE SEQUENCE</scope>
    <source>
        <strain evidence="2">MMC_N1</strain>
    </source>
</reference>
<feature type="transmembrane region" description="Helical" evidence="1">
    <location>
        <begin position="173"/>
        <end position="192"/>
    </location>
</feature>
<keyword evidence="1" id="KW-0812">Transmembrane</keyword>
<feature type="transmembrane region" description="Helical" evidence="1">
    <location>
        <begin position="295"/>
        <end position="315"/>
    </location>
</feature>
<dbReference type="EMBL" id="JAPWTJ010000169">
    <property type="protein sequence ID" value="KAJ8981709.1"/>
    <property type="molecule type" value="Genomic_DNA"/>
</dbReference>
<comment type="caution">
    <text evidence="2">The sequence shown here is derived from an EMBL/GenBank/DDBJ whole genome shotgun (WGS) entry which is preliminary data.</text>
</comment>
<sequence>ISQMEEDDHDELLQCTDDESLSEPEDQCLPIDKPEENYRHTLTYFHHTKLEFITTKLTLIFSTTVMLILLPLYLDAINVRGNAYSMILTNTSISMLLFIITMLIAKICTAPLKFTRLITLSVVYFICAFMIVYALDRKRVLCHLQDPIKGIVLVFSLLYYFFFCRKLMGLQRIFSATTIILLIMVYVMNLDVEVTEREKLSDDVGPWNWQTHAIWTTVYIAGLALFAAYFTLLDRYILSNNEMEVHNITIPSTFLSTVSQSVSFPNTNSATPAQLIGNIHNDTSHLTKKHSVVHLAMWIHIIGVVFTILLFWTNFIPSIGKGSNMAEFWNYTISGLACHFQKPVPPNFENSCGNVFPIFLDIHVLLHSVCGDSAVYTIASMSTALPLVEIWWSLFHAAPHTNVWSPSVTGELICALLGLPIILIGLFLLCKAHFKDYQWSRLSTTHIMSVCSFFFKYGPDMIIIKGMLGNTGLIRRSIFEINKKISNILMVVIEFDLPCTYAMRSRLYIFAIG</sequence>
<feature type="transmembrane region" description="Helical" evidence="1">
    <location>
        <begin position="86"/>
        <end position="105"/>
    </location>
</feature>
<keyword evidence="1" id="KW-1133">Transmembrane helix</keyword>
<keyword evidence="1" id="KW-0472">Membrane</keyword>
<keyword evidence="3" id="KW-1185">Reference proteome</keyword>
<evidence type="ECO:0000256" key="1">
    <source>
        <dbReference type="SAM" id="Phobius"/>
    </source>
</evidence>
<organism evidence="2 3">
    <name type="scientific">Molorchus minor</name>
    <dbReference type="NCBI Taxonomy" id="1323400"/>
    <lineage>
        <taxon>Eukaryota</taxon>
        <taxon>Metazoa</taxon>
        <taxon>Ecdysozoa</taxon>
        <taxon>Arthropoda</taxon>
        <taxon>Hexapoda</taxon>
        <taxon>Insecta</taxon>
        <taxon>Pterygota</taxon>
        <taxon>Neoptera</taxon>
        <taxon>Endopterygota</taxon>
        <taxon>Coleoptera</taxon>
        <taxon>Polyphaga</taxon>
        <taxon>Cucujiformia</taxon>
        <taxon>Chrysomeloidea</taxon>
        <taxon>Cerambycidae</taxon>
        <taxon>Lamiinae</taxon>
        <taxon>Monochamini</taxon>
        <taxon>Molorchus</taxon>
    </lineage>
</organism>
<feature type="transmembrane region" description="Helical" evidence="1">
    <location>
        <begin position="57"/>
        <end position="74"/>
    </location>
</feature>
<dbReference type="Proteomes" id="UP001162164">
    <property type="component" value="Unassembled WGS sequence"/>
</dbReference>
<protein>
    <recommendedName>
        <fullName evidence="4">Odorant receptor</fullName>
    </recommendedName>
</protein>
<feature type="transmembrane region" description="Helical" evidence="1">
    <location>
        <begin position="408"/>
        <end position="430"/>
    </location>
</feature>
<name>A0ABQ9JUI0_9CUCU</name>
<evidence type="ECO:0000313" key="2">
    <source>
        <dbReference type="EMBL" id="KAJ8981709.1"/>
    </source>
</evidence>
<evidence type="ECO:0008006" key="4">
    <source>
        <dbReference type="Google" id="ProtNLM"/>
    </source>
</evidence>
<feature type="transmembrane region" description="Helical" evidence="1">
    <location>
        <begin position="147"/>
        <end position="164"/>
    </location>
</feature>
<feature type="non-terminal residue" evidence="2">
    <location>
        <position position="1"/>
    </location>
</feature>
<accession>A0ABQ9JUI0</accession>
<feature type="non-terminal residue" evidence="2">
    <location>
        <position position="513"/>
    </location>
</feature>
<proteinExistence type="predicted"/>
<feature type="transmembrane region" description="Helical" evidence="1">
    <location>
        <begin position="117"/>
        <end position="135"/>
    </location>
</feature>
<feature type="transmembrane region" description="Helical" evidence="1">
    <location>
        <begin position="212"/>
        <end position="233"/>
    </location>
</feature>
<gene>
    <name evidence="2" type="ORF">NQ317_003774</name>
</gene>
<evidence type="ECO:0000313" key="3">
    <source>
        <dbReference type="Proteomes" id="UP001162164"/>
    </source>
</evidence>